<evidence type="ECO:0000313" key="3">
    <source>
        <dbReference type="Proteomes" id="UP000004994"/>
    </source>
</evidence>
<name>A0A3Q7FHT7_SOLLC</name>
<keyword evidence="1" id="KW-0472">Membrane</keyword>
<keyword evidence="1" id="KW-0812">Transmembrane</keyword>
<protein>
    <submittedName>
        <fullName evidence="2">Uncharacterized protein</fullName>
    </submittedName>
</protein>
<dbReference type="AlphaFoldDB" id="A0A3Q7FHT7"/>
<reference evidence="2" key="2">
    <citation type="submission" date="2019-01" db="UniProtKB">
        <authorList>
            <consortium name="EnsemblPlants"/>
        </authorList>
    </citation>
    <scope>IDENTIFICATION</scope>
    <source>
        <strain evidence="2">cv. Heinz 1706</strain>
    </source>
</reference>
<evidence type="ECO:0000313" key="2">
    <source>
        <dbReference type="EnsemblPlants" id="Solyc03g058680.1.1.1"/>
    </source>
</evidence>
<feature type="transmembrane region" description="Helical" evidence="1">
    <location>
        <begin position="6"/>
        <end position="27"/>
    </location>
</feature>
<keyword evidence="3" id="KW-1185">Reference proteome</keyword>
<dbReference type="EnsemblPlants" id="Solyc03g058680.1.1">
    <property type="protein sequence ID" value="Solyc03g058680.1.1.1"/>
    <property type="gene ID" value="Solyc03g058680.1"/>
</dbReference>
<sequence>MVAALISLITGNGLLRLIQILYCNFMIMIRMRCNIIQILFLYFLLVYTTTFPMALTCSWTIL</sequence>
<evidence type="ECO:0000256" key="1">
    <source>
        <dbReference type="SAM" id="Phobius"/>
    </source>
</evidence>
<keyword evidence="1" id="KW-1133">Transmembrane helix</keyword>
<dbReference type="PaxDb" id="4081-Solyc03g058680.1.1"/>
<feature type="transmembrane region" description="Helical" evidence="1">
    <location>
        <begin position="39"/>
        <end position="61"/>
    </location>
</feature>
<reference evidence="2" key="1">
    <citation type="journal article" date="2012" name="Nature">
        <title>The tomato genome sequence provides insights into fleshy fruit evolution.</title>
        <authorList>
            <consortium name="Tomato Genome Consortium"/>
        </authorList>
    </citation>
    <scope>NUCLEOTIDE SEQUENCE [LARGE SCALE GENOMIC DNA]</scope>
    <source>
        <strain evidence="2">cv. Heinz 1706</strain>
    </source>
</reference>
<dbReference type="Gramene" id="Solyc03g058680.1.1">
    <property type="protein sequence ID" value="Solyc03g058680.1.1.1"/>
    <property type="gene ID" value="Solyc03g058680.1"/>
</dbReference>
<accession>A0A3Q7FHT7</accession>
<organism evidence="2">
    <name type="scientific">Solanum lycopersicum</name>
    <name type="common">Tomato</name>
    <name type="synonym">Lycopersicon esculentum</name>
    <dbReference type="NCBI Taxonomy" id="4081"/>
    <lineage>
        <taxon>Eukaryota</taxon>
        <taxon>Viridiplantae</taxon>
        <taxon>Streptophyta</taxon>
        <taxon>Embryophyta</taxon>
        <taxon>Tracheophyta</taxon>
        <taxon>Spermatophyta</taxon>
        <taxon>Magnoliopsida</taxon>
        <taxon>eudicotyledons</taxon>
        <taxon>Gunneridae</taxon>
        <taxon>Pentapetalae</taxon>
        <taxon>asterids</taxon>
        <taxon>lamiids</taxon>
        <taxon>Solanales</taxon>
        <taxon>Solanaceae</taxon>
        <taxon>Solanoideae</taxon>
        <taxon>Solaneae</taxon>
        <taxon>Solanum</taxon>
        <taxon>Solanum subgen. Lycopersicon</taxon>
    </lineage>
</organism>
<dbReference type="Proteomes" id="UP000004994">
    <property type="component" value="Chromosome 3"/>
</dbReference>
<proteinExistence type="predicted"/>
<dbReference type="InParanoid" id="A0A3Q7FHT7"/>